<evidence type="ECO:0000313" key="10">
    <source>
        <dbReference type="Proteomes" id="UP001286313"/>
    </source>
</evidence>
<protein>
    <submittedName>
        <fullName evidence="9">Uncharacterized protein</fullName>
    </submittedName>
</protein>
<dbReference type="InterPro" id="IPR024610">
    <property type="entry name" value="ING_N_histone-binding"/>
</dbReference>
<dbReference type="Gene3D" id="3.30.40.10">
    <property type="entry name" value="Zinc/RING finger domain, C3HC4 (zinc finger)"/>
    <property type="match status" value="1"/>
</dbReference>
<dbReference type="Gene3D" id="3.40.50.720">
    <property type="entry name" value="NAD(P)-binding Rossmann-like Domain"/>
    <property type="match status" value="1"/>
</dbReference>
<gene>
    <name evidence="9" type="ORF">Pcinc_006729</name>
</gene>
<dbReference type="SUPFAM" id="SSF51735">
    <property type="entry name" value="NAD(P)-binding Rossmann-fold domains"/>
    <property type="match status" value="1"/>
</dbReference>
<evidence type="ECO:0000256" key="5">
    <source>
        <dbReference type="SAM" id="MobiDB-lite"/>
    </source>
</evidence>
<dbReference type="InterPro" id="IPR036291">
    <property type="entry name" value="NAD(P)-bd_dom_sf"/>
</dbReference>
<dbReference type="AlphaFoldDB" id="A0AAE1G9Q3"/>
<evidence type="ECO:0000256" key="3">
    <source>
        <dbReference type="ARBA" id="ARBA00022833"/>
    </source>
</evidence>
<feature type="compositionally biased region" description="Low complexity" evidence="5">
    <location>
        <begin position="273"/>
        <end position="290"/>
    </location>
</feature>
<dbReference type="CDD" id="cd15505">
    <property type="entry name" value="PHD_ING"/>
    <property type="match status" value="1"/>
</dbReference>
<dbReference type="Pfam" id="PF13602">
    <property type="entry name" value="ADH_zinc_N_2"/>
    <property type="match status" value="1"/>
</dbReference>
<dbReference type="Pfam" id="PF12998">
    <property type="entry name" value="ING"/>
    <property type="match status" value="1"/>
</dbReference>
<reference evidence="9" key="1">
    <citation type="submission" date="2023-10" db="EMBL/GenBank/DDBJ databases">
        <title>Genome assemblies of two species of porcelain crab, Petrolisthes cinctipes and Petrolisthes manimaculis (Anomura: Porcellanidae).</title>
        <authorList>
            <person name="Angst P."/>
        </authorList>
    </citation>
    <scope>NUCLEOTIDE SEQUENCE</scope>
    <source>
        <strain evidence="9">PB745_01</strain>
        <tissue evidence="9">Gill</tissue>
    </source>
</reference>
<dbReference type="InterPro" id="IPR013083">
    <property type="entry name" value="Znf_RING/FYVE/PHD"/>
</dbReference>
<feature type="domain" description="Zinc finger PHD-type" evidence="6">
    <location>
        <begin position="343"/>
        <end position="412"/>
    </location>
</feature>
<dbReference type="SMART" id="SM01408">
    <property type="entry name" value="ING"/>
    <property type="match status" value="1"/>
</dbReference>
<keyword evidence="3" id="KW-0862">Zinc</keyword>
<evidence type="ECO:0000313" key="9">
    <source>
        <dbReference type="EMBL" id="KAK3889153.1"/>
    </source>
</evidence>
<feature type="region of interest" description="Disordered" evidence="5">
    <location>
        <begin position="147"/>
        <end position="179"/>
    </location>
</feature>
<feature type="region of interest" description="Disordered" evidence="5">
    <location>
        <begin position="273"/>
        <end position="305"/>
    </location>
</feature>
<evidence type="ECO:0000259" key="7">
    <source>
        <dbReference type="SMART" id="SM00829"/>
    </source>
</evidence>
<dbReference type="SMART" id="SM00249">
    <property type="entry name" value="PHD"/>
    <property type="match status" value="1"/>
</dbReference>
<keyword evidence="4" id="KW-0560">Oxidoreductase</keyword>
<dbReference type="PANTHER" id="PTHR44054">
    <property type="entry name" value="SYNAPTIC VESICLE MEMBRANE PROTEIN VAT-1 HOMOLOG-LIKE"/>
    <property type="match status" value="1"/>
</dbReference>
<evidence type="ECO:0000259" key="8">
    <source>
        <dbReference type="SMART" id="SM01408"/>
    </source>
</evidence>
<dbReference type="GO" id="GO:0008270">
    <property type="term" value="F:zinc ion binding"/>
    <property type="evidence" value="ECO:0007669"/>
    <property type="project" value="UniProtKB-KW"/>
</dbReference>
<dbReference type="Pfam" id="PF08240">
    <property type="entry name" value="ADH_N"/>
    <property type="match status" value="1"/>
</dbReference>
<accession>A0AAE1G9Q3</accession>
<dbReference type="InterPro" id="IPR052100">
    <property type="entry name" value="SV-ATPase_mito-regulator"/>
</dbReference>
<dbReference type="Proteomes" id="UP001286313">
    <property type="component" value="Unassembled WGS sequence"/>
</dbReference>
<proteinExistence type="predicted"/>
<feature type="domain" description="Inhibitor of growth protein N-terminal histone-binding" evidence="8">
    <location>
        <begin position="15"/>
        <end position="116"/>
    </location>
</feature>
<dbReference type="InterPro" id="IPR013154">
    <property type="entry name" value="ADH-like_N"/>
</dbReference>
<dbReference type="InterPro" id="IPR011011">
    <property type="entry name" value="Znf_FYVE_PHD"/>
</dbReference>
<keyword evidence="1" id="KW-0479">Metal-binding</keyword>
<feature type="domain" description="Enoyl reductase (ER)" evidence="7">
    <location>
        <begin position="390"/>
        <end position="716"/>
    </location>
</feature>
<dbReference type="SUPFAM" id="SSF50129">
    <property type="entry name" value="GroES-like"/>
    <property type="match status" value="1"/>
</dbReference>
<sequence>MPRRVVVKAVGGYEQLQDFLEVIEQIPQEIRDRTTDLRELDLGIQNTSDQLEEQIKTFFASAKKMKPHERDAEYEKIRKEYYKLLDDADEKVNIATNMHDLLERYMRKLDQELEKFKCELEADSPGITEVLEKRSLELDEPIRDNQKENRYVVTNSSGSRSSERRQSSTTSAVVTVKKEERIDTSLTSSMSVSPPPSTISYTLGHMGAGSNAIAAAASQAIAATQQMQQGRRTASLKASYDAITSGVQTNDFTIGSELANAAQTALAASALPQETVSTPAAVSTSSGSSNKKQKKKHNSVSSLSTATVMEASPAPSDDLLQDALMDPNSENPDWSYDPNEPRYCFCDQVSYGDMVACDNPKCPVEWFHYPCVGIKDPPRAVYFPVTDRCHASSTQVEECPPAPPPSTGELCVEVKACGLNFFDTYIRHGLSPVSHPPCTLGLECAGVVEAVGEGVQSVKVGDHVAVHCENGGGCSEQVIVDAASVLVLPQDMSFETGAAFTVNYLTAYFCTEHLGGIRPGGAVLIHGAAGGVGWAATQMVKKVPGVTVFGTASQSKHSVIMDNGVDYPIHYQQSYENVVLEKRPMGVSLVLDSLCGADFTISQQLLEPLGKVVLLGARGMVSSEQRSVWRVLTTWWNTKNVSPYSLIMNNYAVAGFNLHELKRKSPTTFAEGWKKILDMITAEELNPRIDSVWKFDQIVEASKRITERKNIGKVIICP</sequence>
<keyword evidence="2" id="KW-0863">Zinc-finger</keyword>
<dbReference type="EMBL" id="JAWQEG010000501">
    <property type="protein sequence ID" value="KAK3889153.1"/>
    <property type="molecule type" value="Genomic_DNA"/>
</dbReference>
<dbReference type="Gene3D" id="6.10.140.1740">
    <property type="match status" value="1"/>
</dbReference>
<dbReference type="InterPro" id="IPR011032">
    <property type="entry name" value="GroES-like_sf"/>
</dbReference>
<dbReference type="SUPFAM" id="SSF57903">
    <property type="entry name" value="FYVE/PHD zinc finger"/>
    <property type="match status" value="1"/>
</dbReference>
<dbReference type="CDD" id="cd16858">
    <property type="entry name" value="ING_ING3_Yng2p"/>
    <property type="match status" value="1"/>
</dbReference>
<organism evidence="9 10">
    <name type="scientific">Petrolisthes cinctipes</name>
    <name type="common">Flat porcelain crab</name>
    <dbReference type="NCBI Taxonomy" id="88211"/>
    <lineage>
        <taxon>Eukaryota</taxon>
        <taxon>Metazoa</taxon>
        <taxon>Ecdysozoa</taxon>
        <taxon>Arthropoda</taxon>
        <taxon>Crustacea</taxon>
        <taxon>Multicrustacea</taxon>
        <taxon>Malacostraca</taxon>
        <taxon>Eumalacostraca</taxon>
        <taxon>Eucarida</taxon>
        <taxon>Decapoda</taxon>
        <taxon>Pleocyemata</taxon>
        <taxon>Anomura</taxon>
        <taxon>Galatheoidea</taxon>
        <taxon>Porcellanidae</taxon>
        <taxon>Petrolisthes</taxon>
    </lineage>
</organism>
<dbReference type="InterPro" id="IPR020843">
    <property type="entry name" value="ER"/>
</dbReference>
<dbReference type="InterPro" id="IPR001965">
    <property type="entry name" value="Znf_PHD"/>
</dbReference>
<dbReference type="PANTHER" id="PTHR44054:SF1">
    <property type="entry name" value="SYNAPTIC VESICLE MEMBRANE PROTEIN VAT-1 HOMOLOG"/>
    <property type="match status" value="1"/>
</dbReference>
<dbReference type="SMART" id="SM00829">
    <property type="entry name" value="PKS_ER"/>
    <property type="match status" value="1"/>
</dbReference>
<evidence type="ECO:0000256" key="1">
    <source>
        <dbReference type="ARBA" id="ARBA00022723"/>
    </source>
</evidence>
<dbReference type="Gene3D" id="3.90.180.10">
    <property type="entry name" value="Medium-chain alcohol dehydrogenases, catalytic domain"/>
    <property type="match status" value="1"/>
</dbReference>
<evidence type="ECO:0000256" key="2">
    <source>
        <dbReference type="ARBA" id="ARBA00022771"/>
    </source>
</evidence>
<comment type="caution">
    <text evidence="9">The sequence shown here is derived from an EMBL/GenBank/DDBJ whole genome shotgun (WGS) entry which is preliminary data.</text>
</comment>
<evidence type="ECO:0000256" key="4">
    <source>
        <dbReference type="ARBA" id="ARBA00023002"/>
    </source>
</evidence>
<dbReference type="GO" id="GO:0016491">
    <property type="term" value="F:oxidoreductase activity"/>
    <property type="evidence" value="ECO:0007669"/>
    <property type="project" value="UniProtKB-KW"/>
</dbReference>
<name>A0AAE1G9Q3_PETCI</name>
<keyword evidence="10" id="KW-1185">Reference proteome</keyword>
<evidence type="ECO:0000259" key="6">
    <source>
        <dbReference type="SMART" id="SM00249"/>
    </source>
</evidence>